<accession>A0A556AIK2</accession>
<dbReference type="Pfam" id="PF02653">
    <property type="entry name" value="BPD_transp_2"/>
    <property type="match status" value="1"/>
</dbReference>
<keyword evidence="5 6" id="KW-0472">Membrane</keyword>
<feature type="transmembrane region" description="Helical" evidence="6">
    <location>
        <begin position="152"/>
        <end position="171"/>
    </location>
</feature>
<feature type="transmembrane region" description="Helical" evidence="6">
    <location>
        <begin position="203"/>
        <end position="226"/>
    </location>
</feature>
<proteinExistence type="predicted"/>
<feature type="transmembrane region" description="Helical" evidence="6">
    <location>
        <begin position="238"/>
        <end position="263"/>
    </location>
</feature>
<protein>
    <submittedName>
        <fullName evidence="7">Branched-chain amino acid ABC transporter permease</fullName>
    </submittedName>
</protein>
<gene>
    <name evidence="7" type="ORF">FOZ76_14940</name>
</gene>
<dbReference type="Proteomes" id="UP000318405">
    <property type="component" value="Unassembled WGS sequence"/>
</dbReference>
<evidence type="ECO:0000313" key="7">
    <source>
        <dbReference type="EMBL" id="TSH92709.1"/>
    </source>
</evidence>
<dbReference type="GO" id="GO:0015658">
    <property type="term" value="F:branched-chain amino acid transmembrane transporter activity"/>
    <property type="evidence" value="ECO:0007669"/>
    <property type="project" value="InterPro"/>
</dbReference>
<dbReference type="PANTHER" id="PTHR30482">
    <property type="entry name" value="HIGH-AFFINITY BRANCHED-CHAIN AMINO ACID TRANSPORT SYSTEM PERMEASE"/>
    <property type="match status" value="1"/>
</dbReference>
<dbReference type="PANTHER" id="PTHR30482:SF18">
    <property type="entry name" value="BRANCHED AMINO ACID TRANSPORT SYSTEM PERMEASE"/>
    <property type="match status" value="1"/>
</dbReference>
<dbReference type="CDD" id="cd06581">
    <property type="entry name" value="TM_PBP1_LivM_like"/>
    <property type="match status" value="1"/>
</dbReference>
<evidence type="ECO:0000256" key="4">
    <source>
        <dbReference type="ARBA" id="ARBA00022989"/>
    </source>
</evidence>
<feature type="transmembrane region" description="Helical" evidence="6">
    <location>
        <begin position="25"/>
        <end position="42"/>
    </location>
</feature>
<dbReference type="OrthoDB" id="3460090at2"/>
<evidence type="ECO:0000256" key="6">
    <source>
        <dbReference type="SAM" id="Phobius"/>
    </source>
</evidence>
<keyword evidence="2" id="KW-1003">Cell membrane</keyword>
<comment type="subcellular location">
    <subcellularLocation>
        <location evidence="1">Cell membrane</location>
        <topology evidence="1">Multi-pass membrane protein</topology>
    </subcellularLocation>
</comment>
<evidence type="ECO:0000313" key="8">
    <source>
        <dbReference type="Proteomes" id="UP000318405"/>
    </source>
</evidence>
<evidence type="ECO:0000256" key="5">
    <source>
        <dbReference type="ARBA" id="ARBA00023136"/>
    </source>
</evidence>
<sequence>MKPLLLLVPALILAALVNDPYVTNLLVVCAIFALPAIGLSLLMGYTGQISLGHAAFVAIGAYVSTLFEQHSGLSPWLGMLLATAASALAAWSVGWLVFRLRGHHLAMATLALGMIVHTVLVEWQPVTGGQDGLGNIAVLGAFGIELFDDLRFYPLAWLACIAGLVLAHNLVRSPTGLAMRTVGESDAVAASLGIDAARVKRRVMALSGAYAGLGGALYAHWMGYISPDPFHVGFSIKLLLIVALGGFTGVWNVLAGTFFVVIVSEWLKPLGRFDVVIYGALLVLAMIHCRDGLFASLARIAGKALPARRHAVHKTSERAMDIAKETSA</sequence>
<keyword evidence="8" id="KW-1185">Reference proteome</keyword>
<dbReference type="AlphaFoldDB" id="A0A556AIK2"/>
<dbReference type="RefSeq" id="WP_143949075.1">
    <property type="nucleotide sequence ID" value="NZ_BAABMB010000001.1"/>
</dbReference>
<feature type="transmembrane region" description="Helical" evidence="6">
    <location>
        <begin position="105"/>
        <end position="123"/>
    </location>
</feature>
<comment type="caution">
    <text evidence="7">The sequence shown here is derived from an EMBL/GenBank/DDBJ whole genome shotgun (WGS) entry which is preliminary data.</text>
</comment>
<evidence type="ECO:0000256" key="2">
    <source>
        <dbReference type="ARBA" id="ARBA00022475"/>
    </source>
</evidence>
<keyword evidence="3 6" id="KW-0812">Transmembrane</keyword>
<feature type="transmembrane region" description="Helical" evidence="6">
    <location>
        <begin position="49"/>
        <end position="67"/>
    </location>
</feature>
<keyword evidence="4 6" id="KW-1133">Transmembrane helix</keyword>
<organism evidence="7 8">
    <name type="scientific">Verticiella sediminum</name>
    <dbReference type="NCBI Taxonomy" id="1247510"/>
    <lineage>
        <taxon>Bacteria</taxon>
        <taxon>Pseudomonadati</taxon>
        <taxon>Pseudomonadota</taxon>
        <taxon>Betaproteobacteria</taxon>
        <taxon>Burkholderiales</taxon>
        <taxon>Alcaligenaceae</taxon>
        <taxon>Verticiella</taxon>
    </lineage>
</organism>
<dbReference type="InterPro" id="IPR043428">
    <property type="entry name" value="LivM-like"/>
</dbReference>
<dbReference type="EMBL" id="VLTJ01000029">
    <property type="protein sequence ID" value="TSH92709.1"/>
    <property type="molecule type" value="Genomic_DNA"/>
</dbReference>
<dbReference type="InterPro" id="IPR001851">
    <property type="entry name" value="ABC_transp_permease"/>
</dbReference>
<evidence type="ECO:0000256" key="3">
    <source>
        <dbReference type="ARBA" id="ARBA00022692"/>
    </source>
</evidence>
<feature type="transmembrane region" description="Helical" evidence="6">
    <location>
        <begin position="275"/>
        <end position="298"/>
    </location>
</feature>
<feature type="transmembrane region" description="Helical" evidence="6">
    <location>
        <begin position="73"/>
        <end position="98"/>
    </location>
</feature>
<reference evidence="7 8" key="1">
    <citation type="submission" date="2019-07" db="EMBL/GenBank/DDBJ databases">
        <title>Qingshengfaniella alkalisoli gen. nov., sp. nov., isolated from saline soil.</title>
        <authorList>
            <person name="Xu L."/>
            <person name="Huang X.-X."/>
            <person name="Sun J.-Q."/>
        </authorList>
    </citation>
    <scope>NUCLEOTIDE SEQUENCE [LARGE SCALE GENOMIC DNA]</scope>
    <source>
        <strain evidence="7 8">DSM 27279</strain>
    </source>
</reference>
<name>A0A556AIK2_9BURK</name>
<evidence type="ECO:0000256" key="1">
    <source>
        <dbReference type="ARBA" id="ARBA00004651"/>
    </source>
</evidence>
<dbReference type="GO" id="GO:0005886">
    <property type="term" value="C:plasma membrane"/>
    <property type="evidence" value="ECO:0007669"/>
    <property type="project" value="UniProtKB-SubCell"/>
</dbReference>